<proteinExistence type="inferred from homology"/>
<dbReference type="GO" id="GO:0005102">
    <property type="term" value="F:signaling receptor binding"/>
    <property type="evidence" value="ECO:0007669"/>
    <property type="project" value="UniProtKB-ARBA"/>
</dbReference>
<feature type="compositionally biased region" description="Basic residues" evidence="15">
    <location>
        <begin position="49"/>
        <end position="63"/>
    </location>
</feature>
<reference evidence="18" key="2">
    <citation type="submission" date="2025-08" db="UniProtKB">
        <authorList>
            <consortium name="Ensembl"/>
        </authorList>
    </citation>
    <scope>IDENTIFICATION</scope>
</reference>
<keyword evidence="6" id="KW-0879">Wnt signaling pathway</keyword>
<dbReference type="GO" id="GO:0016055">
    <property type="term" value="P:Wnt signaling pathway"/>
    <property type="evidence" value="ECO:0007669"/>
    <property type="project" value="UniProtKB-KW"/>
</dbReference>
<dbReference type="InterPro" id="IPR000884">
    <property type="entry name" value="TSP1_rpt"/>
</dbReference>
<evidence type="ECO:0000313" key="19">
    <source>
        <dbReference type="Proteomes" id="UP000694553"/>
    </source>
</evidence>
<feature type="domain" description="Spondin-like TSP1" evidence="17">
    <location>
        <begin position="279"/>
        <end position="333"/>
    </location>
</feature>
<dbReference type="PROSITE" id="PS50092">
    <property type="entry name" value="TSP1"/>
    <property type="match status" value="1"/>
</dbReference>
<dbReference type="InterPro" id="IPR044004">
    <property type="entry name" value="TSP1_spondin_dom"/>
</dbReference>
<evidence type="ECO:0000256" key="3">
    <source>
        <dbReference type="ARBA" id="ARBA00022525"/>
    </source>
</evidence>
<organism evidence="18 19">
    <name type="scientific">Corvus moneduloides</name>
    <name type="common">New Caledonian crow</name>
    <dbReference type="NCBI Taxonomy" id="1196302"/>
    <lineage>
        <taxon>Eukaryota</taxon>
        <taxon>Metazoa</taxon>
        <taxon>Chordata</taxon>
        <taxon>Craniata</taxon>
        <taxon>Vertebrata</taxon>
        <taxon>Euteleostomi</taxon>
        <taxon>Archelosauria</taxon>
        <taxon>Archosauria</taxon>
        <taxon>Dinosauria</taxon>
        <taxon>Saurischia</taxon>
        <taxon>Theropoda</taxon>
        <taxon>Coelurosauria</taxon>
        <taxon>Aves</taxon>
        <taxon>Neognathae</taxon>
        <taxon>Neoaves</taxon>
        <taxon>Telluraves</taxon>
        <taxon>Australaves</taxon>
        <taxon>Passeriformes</taxon>
        <taxon>Corvoidea</taxon>
        <taxon>Corvidae</taxon>
        <taxon>Corvus</taxon>
    </lineage>
</organism>
<evidence type="ECO:0000256" key="4">
    <source>
        <dbReference type="ARBA" id="ARBA00022606"/>
    </source>
</evidence>
<evidence type="ECO:0000313" key="18">
    <source>
        <dbReference type="Ensembl" id="ENSCMUP00000000672.2"/>
    </source>
</evidence>
<feature type="compositionally biased region" description="Low complexity" evidence="15">
    <location>
        <begin position="15"/>
        <end position="34"/>
    </location>
</feature>
<feature type="region of interest" description="Disordered" evidence="15">
    <location>
        <begin position="332"/>
        <end position="406"/>
    </location>
</feature>
<dbReference type="Gene3D" id="2.10.220.10">
    <property type="entry name" value="Hormone Receptor, Insulin-like Growth Factor Receptor 1, Chain A, domain 2"/>
    <property type="match status" value="1"/>
</dbReference>
<name>A0A8C3GS34_CORMO</name>
<keyword evidence="3" id="KW-0964">Secreted</keyword>
<comment type="similarity">
    <text evidence="2">Belongs to the R-spondin family.</text>
</comment>
<evidence type="ECO:0000256" key="13">
    <source>
        <dbReference type="ARBA" id="ARBA00074433"/>
    </source>
</evidence>
<dbReference type="FunFam" id="2.10.220.10:FF:000003">
    <property type="entry name" value="R-spondin 3"/>
    <property type="match status" value="1"/>
</dbReference>
<dbReference type="InterPro" id="IPR036383">
    <property type="entry name" value="TSP1_rpt_sf"/>
</dbReference>
<dbReference type="SMART" id="SM00209">
    <property type="entry name" value="TSP1"/>
    <property type="match status" value="1"/>
</dbReference>
<evidence type="ECO:0000256" key="14">
    <source>
        <dbReference type="ARBA" id="ARBA00075540"/>
    </source>
</evidence>
<dbReference type="InterPro" id="IPR006212">
    <property type="entry name" value="Furin_repeat"/>
</dbReference>
<dbReference type="Pfam" id="PF15913">
    <property type="entry name" value="Furin-like_2"/>
    <property type="match status" value="1"/>
</dbReference>
<keyword evidence="7" id="KW-0732">Signal</keyword>
<comment type="function">
    <text evidence="11">Activator of the canonical Wnt signaling pathway by acting as a ligand for LGR4-6 receptors, which acts as a key regulator of angiogenesis. Upon binding to LGR4-6 (LGR4, LGR5 or LGR6), LGR4-6 associate with phosphorylated LRP6 and frizzled receptors that are activated by extracellular Wnt receptors, triggering the canonical Wnt signaling pathway to increase expression of target genes. Also regulates the canonical Wnt/beta-catenin-dependent pathway and non-canonical Wnt signaling by acting as an inhibitor of ZNRF3, an important regulator of the Wnt signaling pathway. Acts as a ligand for frizzled FZD8 and LRP6. May negatively regulate the TGF-beta pathway. Acts as a key regulator of angiogenesis by controlling vascular stability and pruning: acts by activating the non-canonical Wnt signaling pathway in endothelial cells. Can also amplify Wnt signaling pathway independently of LGR4-6 receptors, possibly by acting as a direct antagonistic ligand to RNF43 and ZNRF3.</text>
</comment>
<evidence type="ECO:0000256" key="12">
    <source>
        <dbReference type="ARBA" id="ARBA00064913"/>
    </source>
</evidence>
<dbReference type="CDD" id="cd00064">
    <property type="entry name" value="FU"/>
    <property type="match status" value="1"/>
</dbReference>
<keyword evidence="19" id="KW-1185">Reference proteome</keyword>
<dbReference type="PANTHER" id="PTHR46987:SF1">
    <property type="entry name" value="R-SPONDIN-3"/>
    <property type="match status" value="1"/>
</dbReference>
<evidence type="ECO:0000256" key="6">
    <source>
        <dbReference type="ARBA" id="ARBA00022687"/>
    </source>
</evidence>
<dbReference type="Gene3D" id="2.20.100.10">
    <property type="entry name" value="Thrombospondin type-1 (TSP1) repeat"/>
    <property type="match status" value="1"/>
</dbReference>
<dbReference type="SMART" id="SM00261">
    <property type="entry name" value="FU"/>
    <property type="match status" value="2"/>
</dbReference>
<evidence type="ECO:0000256" key="5">
    <source>
        <dbReference type="ARBA" id="ARBA00022674"/>
    </source>
</evidence>
<evidence type="ECO:0000259" key="17">
    <source>
        <dbReference type="Pfam" id="PF19028"/>
    </source>
</evidence>
<dbReference type="PANTHER" id="PTHR46987">
    <property type="entry name" value="NEUROHYPOPHYSIAL HORMONES, N-TERMINAL DOMAIN CONTAINING PROTEIN"/>
    <property type="match status" value="1"/>
</dbReference>
<dbReference type="AlphaFoldDB" id="A0A8C3GS34"/>
<keyword evidence="8" id="KW-0677">Repeat</keyword>
<evidence type="ECO:0000256" key="15">
    <source>
        <dbReference type="SAM" id="MobiDB-lite"/>
    </source>
</evidence>
<evidence type="ECO:0000256" key="9">
    <source>
        <dbReference type="ARBA" id="ARBA00023157"/>
    </source>
</evidence>
<dbReference type="GO" id="GO:2000052">
    <property type="term" value="P:positive regulation of non-canonical Wnt signaling pathway"/>
    <property type="evidence" value="ECO:0007669"/>
    <property type="project" value="UniProtKB-ARBA"/>
</dbReference>
<evidence type="ECO:0000256" key="10">
    <source>
        <dbReference type="ARBA" id="ARBA00023180"/>
    </source>
</evidence>
<dbReference type="GO" id="GO:0008201">
    <property type="term" value="F:heparin binding"/>
    <property type="evidence" value="ECO:0007669"/>
    <property type="project" value="UniProtKB-KW"/>
</dbReference>
<dbReference type="InterPro" id="IPR043601">
    <property type="entry name" value="Rspo_Fu-CRD_dom"/>
</dbReference>
<reference evidence="18" key="3">
    <citation type="submission" date="2025-09" db="UniProtKB">
        <authorList>
            <consortium name="Ensembl"/>
        </authorList>
    </citation>
    <scope>IDENTIFICATION</scope>
</reference>
<evidence type="ECO:0000256" key="7">
    <source>
        <dbReference type="ARBA" id="ARBA00022729"/>
    </source>
</evidence>
<dbReference type="SUPFAM" id="SSF82895">
    <property type="entry name" value="TSP-1 type 1 repeat"/>
    <property type="match status" value="1"/>
</dbReference>
<dbReference type="InterPro" id="IPR051514">
    <property type="entry name" value="R-spondin"/>
</dbReference>
<keyword evidence="5" id="KW-0358">Heparin-binding</keyword>
<reference evidence="19" key="1">
    <citation type="submission" date="2019-10" db="EMBL/GenBank/DDBJ databases">
        <title>Corvus moneduloides (New Caledonian crow) genome, bCorMon1, primary haplotype.</title>
        <authorList>
            <person name="Rutz C."/>
            <person name="Fungtammasan C."/>
            <person name="Mountcastle J."/>
            <person name="Formenti G."/>
            <person name="Chow W."/>
            <person name="Howe K."/>
            <person name="Steele M.P."/>
            <person name="Fernandes J."/>
            <person name="Gilbert M.T.P."/>
            <person name="Fedrigo O."/>
            <person name="Jarvis E.D."/>
            <person name="Gemmell N."/>
        </authorList>
    </citation>
    <scope>NUCLEOTIDE SEQUENCE [LARGE SCALE GENOMIC DNA]</scope>
</reference>
<sequence>MKPGGSWSAGGRAGGARPTCARRLAVPAAQSAAAPERRRRGWVLPLPPRRSRPRTLLSHRHPSIRPVGTSPARRTHGRAQPHAPRHPHNMLPATGPAWTPAAAARLLSAADSPLRKEKKDEKEKSNSQRVTMQLRLISWFFITLNFMEYIGSQHASRVRRQGRMHPNVSQGCQGGCATCSDYNGCLSCKPRLFFVLERIGMKQIGVCLSSCPSGYYGTRYPDINKCAKCKADCDTCFTRNFCTKCKSGFYLYSGKCLEKCPDGLEANNHTMECTSIVHCETSEWSPWSPCMKKGKTCGFKRGNEVRVREIVQHPSARGNSCPATSESRKCIVQRKRCQKEGKGKKNREEKRKKSNKDESKETRQESKGRAARRQNREQRENNNKTQPKKRKAPNKEQDLAPVDTAH</sequence>
<evidence type="ECO:0000256" key="11">
    <source>
        <dbReference type="ARBA" id="ARBA00058478"/>
    </source>
</evidence>
<dbReference type="Ensembl" id="ENSCMUT00000000726.2">
    <property type="protein sequence ID" value="ENSCMUP00000000672.2"/>
    <property type="gene ID" value="ENSCMUG00000000517.2"/>
</dbReference>
<evidence type="ECO:0000259" key="16">
    <source>
        <dbReference type="Pfam" id="PF15913"/>
    </source>
</evidence>
<evidence type="ECO:0000256" key="2">
    <source>
        <dbReference type="ARBA" id="ARBA00007308"/>
    </source>
</evidence>
<evidence type="ECO:0000256" key="1">
    <source>
        <dbReference type="ARBA" id="ARBA00004613"/>
    </source>
</evidence>
<dbReference type="GO" id="GO:0005576">
    <property type="term" value="C:extracellular region"/>
    <property type="evidence" value="ECO:0007669"/>
    <property type="project" value="UniProtKB-SubCell"/>
</dbReference>
<dbReference type="InterPro" id="IPR009030">
    <property type="entry name" value="Growth_fac_rcpt_cys_sf"/>
</dbReference>
<keyword evidence="4" id="KW-0716">Sensory transduction</keyword>
<keyword evidence="9" id="KW-1015">Disulfide bond</keyword>
<evidence type="ECO:0000256" key="8">
    <source>
        <dbReference type="ARBA" id="ARBA00022737"/>
    </source>
</evidence>
<feature type="region of interest" description="Disordered" evidence="15">
    <location>
        <begin position="1"/>
        <end position="87"/>
    </location>
</feature>
<accession>A0A8C3GS34</accession>
<gene>
    <name evidence="18" type="primary">RSPO3</name>
</gene>
<dbReference type="SUPFAM" id="SSF57184">
    <property type="entry name" value="Growth factor receptor domain"/>
    <property type="match status" value="1"/>
</dbReference>
<comment type="subunit">
    <text evidence="12">Interacts with the extracellular domain of FZD8 and LRP6. It however does not form a ternary complex with FZD8 and LRP6. Interacts with WNT1. Binds heparin. Interacts with LGR4, LGR5 and LGR6.</text>
</comment>
<feature type="compositionally biased region" description="Basic residues" evidence="15">
    <location>
        <begin position="73"/>
        <end position="87"/>
    </location>
</feature>
<dbReference type="Proteomes" id="UP000694553">
    <property type="component" value="Unassembled WGS sequence"/>
</dbReference>
<accession>A0A8U7NM41</accession>
<dbReference type="FunFam" id="2.20.100.10:FF:000043">
    <property type="entry name" value="R-spondin 3"/>
    <property type="match status" value="1"/>
</dbReference>
<protein>
    <recommendedName>
        <fullName evidence="13">R-spondin-3</fullName>
    </recommendedName>
    <alternativeName>
        <fullName evidence="14">Roof plate-specific spondin-3</fullName>
    </alternativeName>
</protein>
<feature type="domain" description="R-spondin Fu-CRD" evidence="16">
    <location>
        <begin position="174"/>
        <end position="273"/>
    </location>
</feature>
<dbReference type="Pfam" id="PF19028">
    <property type="entry name" value="TSP1_spondin"/>
    <property type="match status" value="1"/>
</dbReference>
<keyword evidence="10" id="KW-0325">Glycoprotein</keyword>
<comment type="subcellular location">
    <subcellularLocation>
        <location evidence="1">Secreted</location>
    </subcellularLocation>
</comment>
<feature type="compositionally biased region" description="Basic and acidic residues" evidence="15">
    <location>
        <begin position="338"/>
        <end position="382"/>
    </location>
</feature>